<dbReference type="Proteomes" id="UP001195483">
    <property type="component" value="Unassembled WGS sequence"/>
</dbReference>
<organism evidence="3 4">
    <name type="scientific">Potamilus streckersoni</name>
    <dbReference type="NCBI Taxonomy" id="2493646"/>
    <lineage>
        <taxon>Eukaryota</taxon>
        <taxon>Metazoa</taxon>
        <taxon>Spiralia</taxon>
        <taxon>Lophotrochozoa</taxon>
        <taxon>Mollusca</taxon>
        <taxon>Bivalvia</taxon>
        <taxon>Autobranchia</taxon>
        <taxon>Heteroconchia</taxon>
        <taxon>Palaeoheterodonta</taxon>
        <taxon>Unionida</taxon>
        <taxon>Unionoidea</taxon>
        <taxon>Unionidae</taxon>
        <taxon>Ambleminae</taxon>
        <taxon>Lampsilini</taxon>
        <taxon>Potamilus</taxon>
    </lineage>
</organism>
<dbReference type="InterPro" id="IPR001660">
    <property type="entry name" value="SAM"/>
</dbReference>
<dbReference type="PANTHER" id="PTHR14454">
    <property type="entry name" value="GRB2-ASSOCIATED AND REGULATOR OF MAPK PROTEIN FAMILY MEMBER"/>
    <property type="match status" value="1"/>
</dbReference>
<gene>
    <name evidence="3" type="ORF">CHS0354_039815</name>
</gene>
<name>A0AAE0VZP1_9BIVA</name>
<dbReference type="PROSITE" id="PS50105">
    <property type="entry name" value="SAM_DOMAIN"/>
    <property type="match status" value="1"/>
</dbReference>
<sequence>MEFVYNQSEDGNTLDFYRRYSKSFPILAIITQGWHGEILEDTFDREQILLITSHTSTPHVYGTVQGPNQKTPHRTLSIPLQEDMLVTLVNKHFDQVGKQMQLREVLEKHKPPIMVKLTGLESSSTNRRFMKLLSVHHLVSMQGYFVNYGNVDPKQIEIPLYLSEMRLAPLTGIKGLSQTDFLKYCHNLKKGLSVETIIKRNRKRVVNVYRSATDGPEINYDVMEPMAIKTLADAFDISLFVSGDDKNNLSNAPPPLVPKRNQFVNEEATSAKERNIHIQNRPIPEIPPDYNLDNGTEPKDSGWSSMPNSSPMNTAVAGSHFKNISPISQTASPPALTQPHESHKTKSTFGRSAVTHMKSRPLPEIPKEVHNSISEHKPVRSGMLPQHSRNIAQNHVITGRSKHLETLSHFPEAGRSAAVTPVRYNNSDDKKRSHMPARSDHHNGLPVANFTVDDVSHWLWKLHLHEYIRKFKEQLIDGKLLCRLDERILIEDFNFSNTEAIRLMAFVREGHVPR</sequence>
<evidence type="ECO:0000313" key="4">
    <source>
        <dbReference type="Proteomes" id="UP001195483"/>
    </source>
</evidence>
<dbReference type="PANTHER" id="PTHR14454:SF11">
    <property type="entry name" value="SERRANO, ISOFORM F"/>
    <property type="match status" value="1"/>
</dbReference>
<dbReference type="InterPro" id="IPR013761">
    <property type="entry name" value="SAM/pointed_sf"/>
</dbReference>
<feature type="domain" description="SAM" evidence="2">
    <location>
        <begin position="450"/>
        <end position="491"/>
    </location>
</feature>
<dbReference type="Pfam" id="PF07647">
    <property type="entry name" value="SAM_2"/>
    <property type="match status" value="1"/>
</dbReference>
<dbReference type="EMBL" id="JAEAOA010002321">
    <property type="protein sequence ID" value="KAK3596638.1"/>
    <property type="molecule type" value="Genomic_DNA"/>
</dbReference>
<reference evidence="3" key="3">
    <citation type="submission" date="2023-05" db="EMBL/GenBank/DDBJ databases">
        <authorList>
            <person name="Smith C.H."/>
        </authorList>
    </citation>
    <scope>NUCLEOTIDE SEQUENCE</scope>
    <source>
        <strain evidence="3">CHS0354</strain>
        <tissue evidence="3">Mantle</tissue>
    </source>
</reference>
<dbReference type="Gene3D" id="1.10.150.50">
    <property type="entry name" value="Transcription Factor, Ets-1"/>
    <property type="match status" value="1"/>
</dbReference>
<feature type="region of interest" description="Disordered" evidence="1">
    <location>
        <begin position="330"/>
        <end position="352"/>
    </location>
</feature>
<comment type="caution">
    <text evidence="3">The sequence shown here is derived from an EMBL/GenBank/DDBJ whole genome shotgun (WGS) entry which is preliminary data.</text>
</comment>
<proteinExistence type="predicted"/>
<accession>A0AAE0VZP1</accession>
<protein>
    <recommendedName>
        <fullName evidence="2">SAM domain-containing protein</fullName>
    </recommendedName>
</protein>
<reference evidence="3" key="2">
    <citation type="journal article" date="2021" name="Genome Biol. Evol.">
        <title>Developing a high-quality reference genome for a parasitic bivalve with doubly uniparental inheritance (Bivalvia: Unionida).</title>
        <authorList>
            <person name="Smith C.H."/>
        </authorList>
    </citation>
    <scope>NUCLEOTIDE SEQUENCE</scope>
    <source>
        <strain evidence="3">CHS0354</strain>
        <tissue evidence="3">Mantle</tissue>
    </source>
</reference>
<feature type="region of interest" description="Disordered" evidence="1">
    <location>
        <begin position="281"/>
        <end position="308"/>
    </location>
</feature>
<evidence type="ECO:0000313" key="3">
    <source>
        <dbReference type="EMBL" id="KAK3596638.1"/>
    </source>
</evidence>
<reference evidence="3" key="1">
    <citation type="journal article" date="2021" name="Genome Biol. Evol.">
        <title>A High-Quality Reference Genome for a Parasitic Bivalve with Doubly Uniparental Inheritance (Bivalvia: Unionida).</title>
        <authorList>
            <person name="Smith C.H."/>
        </authorList>
    </citation>
    <scope>NUCLEOTIDE SEQUENCE</scope>
    <source>
        <strain evidence="3">CHS0354</strain>
    </source>
</reference>
<dbReference type="AlphaFoldDB" id="A0AAE0VZP1"/>
<keyword evidence="4" id="KW-1185">Reference proteome</keyword>
<evidence type="ECO:0000259" key="2">
    <source>
        <dbReference type="PROSITE" id="PS50105"/>
    </source>
</evidence>
<evidence type="ECO:0000256" key="1">
    <source>
        <dbReference type="SAM" id="MobiDB-lite"/>
    </source>
</evidence>
<dbReference type="SUPFAM" id="SSF47769">
    <property type="entry name" value="SAM/Pointed domain"/>
    <property type="match status" value="1"/>
</dbReference>
<dbReference type="InterPro" id="IPR052281">
    <property type="entry name" value="GAREM"/>
</dbReference>